<sequence length="208" mass="24306">MKEYKHPIVLILDQVDCIAKKDPKFLEILQDFVKDCADKGFLVIIFITSEGFIPQIMKCRDAMIPFEVGNISDKKAVKFLQNFGIDQKNAKVLVKYLASERFTLLMELQAQYQVNFKILFEEFKKQLFAQIKINLGMLGIPKNHKFFIKLIEVGHIDIKQAETIISLNMIHKLVEANILKEHKDYTVFFHSRYIDTYFKEVILSNIVI</sequence>
<proteinExistence type="predicted"/>
<dbReference type="Proteomes" id="UP000789405">
    <property type="component" value="Unassembled WGS sequence"/>
</dbReference>
<reference evidence="1" key="1">
    <citation type="submission" date="2021-06" db="EMBL/GenBank/DDBJ databases">
        <authorList>
            <person name="Kallberg Y."/>
            <person name="Tangrot J."/>
            <person name="Rosling A."/>
        </authorList>
    </citation>
    <scope>NUCLEOTIDE SEQUENCE</scope>
    <source>
        <strain evidence="1">MA453B</strain>
    </source>
</reference>
<protein>
    <submittedName>
        <fullName evidence="1">11561_t:CDS:1</fullName>
    </submittedName>
</protein>
<comment type="caution">
    <text evidence="1">The sequence shown here is derived from an EMBL/GenBank/DDBJ whole genome shotgun (WGS) entry which is preliminary data.</text>
</comment>
<evidence type="ECO:0000313" key="1">
    <source>
        <dbReference type="EMBL" id="CAG8707444.1"/>
    </source>
</evidence>
<accession>A0A9N9HVH6</accession>
<evidence type="ECO:0000313" key="2">
    <source>
        <dbReference type="Proteomes" id="UP000789405"/>
    </source>
</evidence>
<organism evidence="1 2">
    <name type="scientific">Dentiscutata erythropus</name>
    <dbReference type="NCBI Taxonomy" id="1348616"/>
    <lineage>
        <taxon>Eukaryota</taxon>
        <taxon>Fungi</taxon>
        <taxon>Fungi incertae sedis</taxon>
        <taxon>Mucoromycota</taxon>
        <taxon>Glomeromycotina</taxon>
        <taxon>Glomeromycetes</taxon>
        <taxon>Diversisporales</taxon>
        <taxon>Gigasporaceae</taxon>
        <taxon>Dentiscutata</taxon>
    </lineage>
</organism>
<dbReference type="AlphaFoldDB" id="A0A9N9HVH6"/>
<gene>
    <name evidence="1" type="ORF">DERYTH_LOCUS13371</name>
</gene>
<dbReference type="OrthoDB" id="511599at2759"/>
<name>A0A9N9HVH6_9GLOM</name>
<keyword evidence="2" id="KW-1185">Reference proteome</keyword>
<dbReference type="EMBL" id="CAJVPY010009327">
    <property type="protein sequence ID" value="CAG8707444.1"/>
    <property type="molecule type" value="Genomic_DNA"/>
</dbReference>